<organism evidence="2 3">
    <name type="scientific">Aquaticitalea lipolytica</name>
    <dbReference type="NCBI Taxonomy" id="1247562"/>
    <lineage>
        <taxon>Bacteria</taxon>
        <taxon>Pseudomonadati</taxon>
        <taxon>Bacteroidota</taxon>
        <taxon>Flavobacteriia</taxon>
        <taxon>Flavobacteriales</taxon>
        <taxon>Flavobacteriaceae</taxon>
        <taxon>Aquaticitalea</taxon>
    </lineage>
</organism>
<dbReference type="EMBL" id="BMIC01000008">
    <property type="protein sequence ID" value="GFZ93403.1"/>
    <property type="molecule type" value="Genomic_DNA"/>
</dbReference>
<evidence type="ECO:0000313" key="2">
    <source>
        <dbReference type="EMBL" id="GFZ93403.1"/>
    </source>
</evidence>
<feature type="signal peptide" evidence="1">
    <location>
        <begin position="1"/>
        <end position="22"/>
    </location>
</feature>
<evidence type="ECO:0000313" key="3">
    <source>
        <dbReference type="Proteomes" id="UP000598120"/>
    </source>
</evidence>
<dbReference type="AlphaFoldDB" id="A0A8J2TUA9"/>
<protein>
    <submittedName>
        <fullName evidence="2">Uncharacterized protein</fullName>
    </submittedName>
</protein>
<accession>A0A8J2TUA9</accession>
<proteinExistence type="predicted"/>
<keyword evidence="1" id="KW-0732">Signal</keyword>
<dbReference type="Proteomes" id="UP000598120">
    <property type="component" value="Unassembled WGS sequence"/>
</dbReference>
<comment type="caution">
    <text evidence="2">The sequence shown here is derived from an EMBL/GenBank/DDBJ whole genome shotgun (WGS) entry which is preliminary data.</text>
</comment>
<gene>
    <name evidence="2" type="ORF">GCM10011531_26800</name>
</gene>
<dbReference type="RefSeq" id="WP_188606913.1">
    <property type="nucleotide sequence ID" value="NZ_BMIC01000008.1"/>
</dbReference>
<feature type="chain" id="PRO_5035163715" evidence="1">
    <location>
        <begin position="23"/>
        <end position="172"/>
    </location>
</feature>
<reference evidence="2 3" key="1">
    <citation type="journal article" date="2014" name="Int. J. Syst. Evol. Microbiol.">
        <title>Complete genome sequence of Corynebacterium casei LMG S-19264T (=DSM 44701T), isolated from a smear-ripened cheese.</title>
        <authorList>
            <consortium name="US DOE Joint Genome Institute (JGI-PGF)"/>
            <person name="Walter F."/>
            <person name="Albersmeier A."/>
            <person name="Kalinowski J."/>
            <person name="Ruckert C."/>
        </authorList>
    </citation>
    <scope>NUCLEOTIDE SEQUENCE [LARGE SCALE GENOMIC DNA]</scope>
    <source>
        <strain evidence="2 3">CGMCC 1.15295</strain>
    </source>
</reference>
<sequence length="172" mass="19821">MKNLKLLFAFMLLFFVFTTINAQDFQVPKNYTLKVADDYKKLEKDVVDCVNWLENTPINKDENKRTDANAFFMQWITGSPDVSVAISSYVLDLTEKNPTLLITFMGAWTRYAIENPEDQDSFNGNFAGLKSIIKVYTNNKDSGIKKDKNVEKLLKLETDDDLKAWLTKNLKN</sequence>
<keyword evidence="3" id="KW-1185">Reference proteome</keyword>
<evidence type="ECO:0000256" key="1">
    <source>
        <dbReference type="SAM" id="SignalP"/>
    </source>
</evidence>
<name>A0A8J2TUA9_9FLAO</name>